<dbReference type="UniPathway" id="UPA00344"/>
<dbReference type="PANTHER" id="PTHR10192">
    <property type="entry name" value="MOLYBDOPTERIN BIOSYNTHESIS PROTEIN"/>
    <property type="match status" value="1"/>
</dbReference>
<dbReference type="Gene3D" id="3.40.980.10">
    <property type="entry name" value="MoaB/Mog-like domain"/>
    <property type="match status" value="1"/>
</dbReference>
<organism evidence="6 7">
    <name type="scientific">Syntrophus gentianae</name>
    <dbReference type="NCBI Taxonomy" id="43775"/>
    <lineage>
        <taxon>Bacteria</taxon>
        <taxon>Pseudomonadati</taxon>
        <taxon>Thermodesulfobacteriota</taxon>
        <taxon>Syntrophia</taxon>
        <taxon>Syntrophales</taxon>
        <taxon>Syntrophaceae</taxon>
        <taxon>Syntrophus</taxon>
    </lineage>
</organism>
<comment type="cofactor">
    <cofactor evidence="4">
        <name>Mg(2+)</name>
        <dbReference type="ChEBI" id="CHEBI:18420"/>
    </cofactor>
</comment>
<keyword evidence="7" id="KW-1185">Reference proteome</keyword>
<dbReference type="SUPFAM" id="SSF63882">
    <property type="entry name" value="MoeA N-terminal region -like"/>
    <property type="match status" value="1"/>
</dbReference>
<keyword evidence="4" id="KW-0479">Metal-binding</keyword>
<dbReference type="SUPFAM" id="SSF63867">
    <property type="entry name" value="MoeA C-terminal domain-like"/>
    <property type="match status" value="1"/>
</dbReference>
<dbReference type="RefSeq" id="WP_093884770.1">
    <property type="nucleotide sequence ID" value="NZ_FOBS01000041.1"/>
</dbReference>
<gene>
    <name evidence="6" type="ORF">SAMN04489760_1413</name>
</gene>
<protein>
    <recommendedName>
        <fullName evidence="4">Molybdopterin molybdenumtransferase</fullName>
        <ecNumber evidence="4">2.10.1.1</ecNumber>
    </recommendedName>
</protein>
<evidence type="ECO:0000259" key="5">
    <source>
        <dbReference type="SMART" id="SM00852"/>
    </source>
</evidence>
<dbReference type="PANTHER" id="PTHR10192:SF5">
    <property type="entry name" value="GEPHYRIN"/>
    <property type="match status" value="1"/>
</dbReference>
<comment type="similarity">
    <text evidence="2 4">Belongs to the MoeA family.</text>
</comment>
<dbReference type="Gene3D" id="3.90.105.10">
    <property type="entry name" value="Molybdopterin biosynthesis moea protein, domain 2"/>
    <property type="match status" value="1"/>
</dbReference>
<dbReference type="GO" id="GO:0046872">
    <property type="term" value="F:metal ion binding"/>
    <property type="evidence" value="ECO:0007669"/>
    <property type="project" value="UniProtKB-UniRule"/>
</dbReference>
<keyword evidence="4" id="KW-0460">Magnesium</keyword>
<dbReference type="EMBL" id="FOBS01000041">
    <property type="protein sequence ID" value="SEM74194.1"/>
    <property type="molecule type" value="Genomic_DNA"/>
</dbReference>
<dbReference type="EC" id="2.10.1.1" evidence="4"/>
<dbReference type="Proteomes" id="UP000198744">
    <property type="component" value="Unassembled WGS sequence"/>
</dbReference>
<dbReference type="NCBIfam" id="NF045515">
    <property type="entry name" value="Glp_gephyrin"/>
    <property type="match status" value="1"/>
</dbReference>
<dbReference type="InterPro" id="IPR038987">
    <property type="entry name" value="MoeA-like"/>
</dbReference>
<proteinExistence type="inferred from homology"/>
<dbReference type="Gene3D" id="2.40.340.10">
    <property type="entry name" value="MoeA, C-terminal, domain IV"/>
    <property type="match status" value="1"/>
</dbReference>
<dbReference type="GO" id="GO:0005829">
    <property type="term" value="C:cytosol"/>
    <property type="evidence" value="ECO:0007669"/>
    <property type="project" value="TreeGrafter"/>
</dbReference>
<comment type="pathway">
    <text evidence="4">Cofactor biosynthesis; molybdopterin biosynthesis.</text>
</comment>
<keyword evidence="4" id="KW-0501">Molybdenum cofactor biosynthesis</keyword>
<evidence type="ECO:0000256" key="3">
    <source>
        <dbReference type="ARBA" id="ARBA00047317"/>
    </source>
</evidence>
<keyword evidence="4 6" id="KW-0808">Transferase</keyword>
<feature type="domain" description="MoaB/Mog" evidence="5">
    <location>
        <begin position="182"/>
        <end position="319"/>
    </location>
</feature>
<accession>A0A1H8AW59</accession>
<dbReference type="SUPFAM" id="SSF53218">
    <property type="entry name" value="Molybdenum cofactor biosynthesis proteins"/>
    <property type="match status" value="1"/>
</dbReference>
<dbReference type="STRING" id="43775.SAMN04489760_1413"/>
<evidence type="ECO:0000313" key="6">
    <source>
        <dbReference type="EMBL" id="SEM74194.1"/>
    </source>
</evidence>
<dbReference type="InterPro" id="IPR036135">
    <property type="entry name" value="MoeA_linker/N_sf"/>
</dbReference>
<evidence type="ECO:0000256" key="1">
    <source>
        <dbReference type="ARBA" id="ARBA00002901"/>
    </source>
</evidence>
<dbReference type="GO" id="GO:0061599">
    <property type="term" value="F:molybdopterin molybdotransferase activity"/>
    <property type="evidence" value="ECO:0007669"/>
    <property type="project" value="UniProtKB-UniRule"/>
</dbReference>
<name>A0A1H8AW59_9BACT</name>
<sequence>MNFMSIGLKEALHLTLKSIAPLPAENVSLIDSVDRVAAADLYARVDSPSMDSSRKDGYAVISHEVAEATVENPVRLQVLGFMAAGGENDIQVKPGTTVRVLTGARIPEGADAVVAEEYVKKGNSDVLIEYIAEPKNILKRGSDVARGKCILQTGQQISPVTAGLLAAAGHSRIPVFRNPVVGILGTGDEIVKPGEPLTEGKLYASNIMTLAGWCRRHGMKSRVDIVRDDPVSLFRALTTLADETDAIITSGGAWVGDHDLVAQVLEELGWEKVFHRIRMGPGKAVGFGMLNKKPVFLLAGGPPSNLMGFLQIALPGILALSGHANPGLPRISATLASDITEGDPDWTDFFFGTLECKEGLPSFNPMEKRSRLNSLAEATAVASIPEGQDALPAGSVLPVQLLI</sequence>
<dbReference type="InterPro" id="IPR005110">
    <property type="entry name" value="MoeA_linker/N"/>
</dbReference>
<keyword evidence="4" id="KW-0500">Molybdenum</keyword>
<dbReference type="Pfam" id="PF03453">
    <property type="entry name" value="MoeA_N"/>
    <property type="match status" value="1"/>
</dbReference>
<evidence type="ECO:0000256" key="4">
    <source>
        <dbReference type="RuleBase" id="RU365090"/>
    </source>
</evidence>
<dbReference type="GO" id="GO:0006777">
    <property type="term" value="P:Mo-molybdopterin cofactor biosynthetic process"/>
    <property type="evidence" value="ECO:0007669"/>
    <property type="project" value="UniProtKB-UniRule"/>
</dbReference>
<comment type="catalytic activity">
    <reaction evidence="3">
        <text>adenylyl-molybdopterin + molybdate = Mo-molybdopterin + AMP + H(+)</text>
        <dbReference type="Rhea" id="RHEA:35047"/>
        <dbReference type="ChEBI" id="CHEBI:15378"/>
        <dbReference type="ChEBI" id="CHEBI:36264"/>
        <dbReference type="ChEBI" id="CHEBI:62727"/>
        <dbReference type="ChEBI" id="CHEBI:71302"/>
        <dbReference type="ChEBI" id="CHEBI:456215"/>
        <dbReference type="EC" id="2.10.1.1"/>
    </reaction>
</comment>
<dbReference type="InterPro" id="IPR001453">
    <property type="entry name" value="MoaB/Mog_dom"/>
</dbReference>
<comment type="function">
    <text evidence="1 4">Catalyzes the insertion of molybdate into adenylated molybdopterin with the concomitant release of AMP.</text>
</comment>
<dbReference type="Gene3D" id="2.170.190.11">
    <property type="entry name" value="Molybdopterin biosynthesis moea protein, domain 3"/>
    <property type="match status" value="1"/>
</dbReference>
<reference evidence="6 7" key="1">
    <citation type="submission" date="2016-10" db="EMBL/GenBank/DDBJ databases">
        <authorList>
            <person name="de Groot N.N."/>
        </authorList>
    </citation>
    <scope>NUCLEOTIDE SEQUENCE [LARGE SCALE GENOMIC DNA]</scope>
    <source>
        <strain evidence="6 7">DSM 8423</strain>
    </source>
</reference>
<dbReference type="SMART" id="SM00852">
    <property type="entry name" value="MoCF_biosynth"/>
    <property type="match status" value="1"/>
</dbReference>
<dbReference type="CDD" id="cd00887">
    <property type="entry name" value="MoeA"/>
    <property type="match status" value="1"/>
</dbReference>
<evidence type="ECO:0000256" key="2">
    <source>
        <dbReference type="ARBA" id="ARBA00010763"/>
    </source>
</evidence>
<dbReference type="OrthoDB" id="9804758at2"/>
<dbReference type="Pfam" id="PF00994">
    <property type="entry name" value="MoCF_biosynth"/>
    <property type="match status" value="1"/>
</dbReference>
<dbReference type="InterPro" id="IPR036688">
    <property type="entry name" value="MoeA_C_domain_IV_sf"/>
</dbReference>
<dbReference type="InterPro" id="IPR036425">
    <property type="entry name" value="MoaB/Mog-like_dom_sf"/>
</dbReference>
<evidence type="ECO:0000313" key="7">
    <source>
        <dbReference type="Proteomes" id="UP000198744"/>
    </source>
</evidence>
<dbReference type="AlphaFoldDB" id="A0A1H8AW59"/>